<dbReference type="RefSeq" id="WP_141880858.1">
    <property type="nucleotide sequence ID" value="NZ_VFOM01000001.1"/>
</dbReference>
<gene>
    <name evidence="2" type="ORF">FB562_1891</name>
</gene>
<protein>
    <submittedName>
        <fullName evidence="2">Uncharacterized protein</fullName>
    </submittedName>
</protein>
<feature type="region of interest" description="Disordered" evidence="1">
    <location>
        <begin position="1"/>
        <end position="30"/>
    </location>
</feature>
<name>A0A542YL18_9MICO</name>
<organism evidence="2 3">
    <name type="scientific">Homoserinimonas aerilata</name>
    <dbReference type="NCBI Taxonomy" id="1162970"/>
    <lineage>
        <taxon>Bacteria</taxon>
        <taxon>Bacillati</taxon>
        <taxon>Actinomycetota</taxon>
        <taxon>Actinomycetes</taxon>
        <taxon>Micrococcales</taxon>
        <taxon>Microbacteriaceae</taxon>
        <taxon>Homoserinimonas</taxon>
    </lineage>
</organism>
<evidence type="ECO:0000256" key="1">
    <source>
        <dbReference type="SAM" id="MobiDB-lite"/>
    </source>
</evidence>
<reference evidence="2 3" key="1">
    <citation type="submission" date="2019-06" db="EMBL/GenBank/DDBJ databases">
        <title>Sequencing the genomes of 1000 actinobacteria strains.</title>
        <authorList>
            <person name="Klenk H.-P."/>
        </authorList>
    </citation>
    <scope>NUCLEOTIDE SEQUENCE [LARGE SCALE GENOMIC DNA]</scope>
    <source>
        <strain evidence="2 3">DSM 26477</strain>
    </source>
</reference>
<evidence type="ECO:0000313" key="3">
    <source>
        <dbReference type="Proteomes" id="UP000317998"/>
    </source>
</evidence>
<accession>A0A542YL18</accession>
<sequence length="251" mass="27687">MGLFTPKKAQPETGTEQDGLPPGFEDQDSPFFIPEPLREHYVTSRAEAARYPADIENYVKSVARRRAEAEYDTAYPREERPADTNLADVAAGLTRIQQGLLLAHHRDATVSARADAIVRDERATLVELMFHETALGIALRAHDTAELARRADAAHQRRTTCPVCGQCDPARNGPIEKRSLLPGLPNQVFMGRPEDPRTALQLRSCVPCHAVAVDEYLETLASETGPDFKHPTRRAAVRAALTLDGQPFTAE</sequence>
<evidence type="ECO:0000313" key="2">
    <source>
        <dbReference type="EMBL" id="TQL48785.1"/>
    </source>
</evidence>
<dbReference type="AlphaFoldDB" id="A0A542YL18"/>
<dbReference type="Proteomes" id="UP000317998">
    <property type="component" value="Unassembled WGS sequence"/>
</dbReference>
<comment type="caution">
    <text evidence="2">The sequence shown here is derived from an EMBL/GenBank/DDBJ whole genome shotgun (WGS) entry which is preliminary data.</text>
</comment>
<proteinExistence type="predicted"/>
<dbReference type="EMBL" id="VFOM01000001">
    <property type="protein sequence ID" value="TQL48785.1"/>
    <property type="molecule type" value="Genomic_DNA"/>
</dbReference>
<keyword evidence="3" id="KW-1185">Reference proteome</keyword>